<accession>A0A2Z4G6E5</accession>
<evidence type="ECO:0000313" key="3">
    <source>
        <dbReference type="Proteomes" id="UP000249873"/>
    </source>
</evidence>
<dbReference type="KEGG" id="als:DJ013_00305"/>
<dbReference type="Proteomes" id="UP000249873">
    <property type="component" value="Chromosome"/>
</dbReference>
<feature type="domain" description="Replication-associated protein ORF2/G2P" evidence="1">
    <location>
        <begin position="131"/>
        <end position="217"/>
    </location>
</feature>
<dbReference type="OrthoDB" id="947044at2"/>
<reference evidence="2 3" key="1">
    <citation type="submission" date="2018-05" db="EMBL/GenBank/DDBJ databases">
        <title>Complete genome sequence of Arcticibacterium luteifluviistationis SM1504T, a cytophagaceae bacterium isolated from Arctic surface seawater.</title>
        <authorList>
            <person name="Li Y."/>
            <person name="Qin Q.-L."/>
        </authorList>
    </citation>
    <scope>NUCLEOTIDE SEQUENCE [LARGE SCALE GENOMIC DNA]</scope>
    <source>
        <strain evidence="2 3">SM1504</strain>
    </source>
</reference>
<organism evidence="2 3">
    <name type="scientific">Arcticibacterium luteifluviistationis</name>
    <dbReference type="NCBI Taxonomy" id="1784714"/>
    <lineage>
        <taxon>Bacteria</taxon>
        <taxon>Pseudomonadati</taxon>
        <taxon>Bacteroidota</taxon>
        <taxon>Cytophagia</taxon>
        <taxon>Cytophagales</taxon>
        <taxon>Leadbetterellaceae</taxon>
        <taxon>Arcticibacterium</taxon>
    </lineage>
</organism>
<dbReference type="InterPro" id="IPR056906">
    <property type="entry name" value="ORF2/G2P_dom"/>
</dbReference>
<evidence type="ECO:0000313" key="2">
    <source>
        <dbReference type="EMBL" id="AWV96714.1"/>
    </source>
</evidence>
<dbReference type="RefSeq" id="WP_111369816.1">
    <property type="nucleotide sequence ID" value="NZ_CP029480.1"/>
</dbReference>
<name>A0A2Z4G6E5_9BACT</name>
<dbReference type="AlphaFoldDB" id="A0A2Z4G6E5"/>
<evidence type="ECO:0000259" key="1">
    <source>
        <dbReference type="Pfam" id="PF23343"/>
    </source>
</evidence>
<keyword evidence="3" id="KW-1185">Reference proteome</keyword>
<dbReference type="EMBL" id="CP029480">
    <property type="protein sequence ID" value="AWV96714.1"/>
    <property type="molecule type" value="Genomic_DNA"/>
</dbReference>
<proteinExistence type="predicted"/>
<protein>
    <recommendedName>
        <fullName evidence="1">Replication-associated protein ORF2/G2P domain-containing protein</fullName>
    </recommendedName>
</protein>
<sequence>MRKQIGLFENGIKPQPYESNELSKVASSRIKASETSLGGRVLGHYETIAKLKSQSITVVDVFRPEGNRKFNNPKRVDNLIQNTGSAYNGFLSPATKRRIDEMLCQWLTAIELNVNLKKQKWEVNADKILPTFVTLTLPAPQVNSDNDIKQKVLKPFLEWLKEDSNSYYLRGGMSGKQKGFGVRGFFWRAEPQKNGNIHFHILVDRFVPWKRIRQKWNECCDRLGYVYYYSLLRRDYFANGFIVNKKKLFRDCKTLKTIADNALVTRKIPERVNPLFRKYLEVLVKYGKPLTKKYIIASAKEIQRIAYEKGLAEGFRNPNSTDIHPIQNLNSITSYVIKYCTKKPKEIPLKDNQEIKYNESLRRDCVYTYEVIKDDLTGKLEKKEVGFDIYRPVFEERKVNGKLWGCAEVLKGSKVKDDEEVVTADDGKKYILKKGETFLENKDSAKALERKPFYQLKYLTSIVRERVVYAPENRNQSPITSECQIVSQAFHDYLEEIISKIGYDIINRLSNNVGPFFEKMQGKIIPLLIEKLGFKSEKSGRNSIVKHSDILEKYSPELYEEYLLHHNHIFNCIYGKAA</sequence>
<dbReference type="Pfam" id="PF23343">
    <property type="entry name" value="REP_ORF2-G2P"/>
    <property type="match status" value="1"/>
</dbReference>
<gene>
    <name evidence="2" type="ORF">DJ013_00305</name>
</gene>